<dbReference type="OrthoDB" id="10259892at2759"/>
<reference evidence="2" key="1">
    <citation type="submission" date="2020-01" db="EMBL/GenBank/DDBJ databases">
        <title>Development of genomics and gene disruption for Polysphondylium violaceum indicates a role for the polyketide synthase stlB in stalk morphogenesis.</title>
        <authorList>
            <person name="Narita B."/>
            <person name="Kawabe Y."/>
            <person name="Kin K."/>
            <person name="Saito T."/>
            <person name="Gibbs R."/>
            <person name="Kuspa A."/>
            <person name="Muzny D."/>
            <person name="Queller D."/>
            <person name="Richards S."/>
            <person name="Strassman J."/>
            <person name="Sucgang R."/>
            <person name="Worley K."/>
            <person name="Schaap P."/>
        </authorList>
    </citation>
    <scope>NUCLEOTIDE SEQUENCE</scope>
    <source>
        <strain evidence="2">QSvi11</strain>
    </source>
</reference>
<keyword evidence="3" id="KW-1185">Reference proteome</keyword>
<dbReference type="AlphaFoldDB" id="A0A8J4PQP3"/>
<dbReference type="GO" id="GO:0005737">
    <property type="term" value="C:cytoplasm"/>
    <property type="evidence" value="ECO:0007669"/>
    <property type="project" value="TreeGrafter"/>
</dbReference>
<gene>
    <name evidence="2" type="ORF">CYY_006650</name>
</gene>
<sequence length="235" mass="26928">MNVFRIGQLTNKLSKFTTSTLNNTNNLYGLQYSKRFFDSYEIEAGDLKKGVRIEYKNKLLETLKVEHQKVAMRGGFIIAEFRNVLDGSKSSIKFRSAEALEAIDLNKKTYVLVPNQEGKILFRDVETDPEAEEDDIEYVECENVEQLGTYIHYLKYLPEDSEFSFREYNGNILEITGPKEITLPITKVSDNGNYGTMFFENGRTTKAPNHLKVGDMANIRLPDEVYLGSTKSKNF</sequence>
<dbReference type="Pfam" id="PF08207">
    <property type="entry name" value="EFP_N"/>
    <property type="match status" value="1"/>
</dbReference>
<dbReference type="InterPro" id="IPR008991">
    <property type="entry name" value="Translation_prot_SH3-like_sf"/>
</dbReference>
<proteinExistence type="predicted"/>
<dbReference type="InterPro" id="IPR013185">
    <property type="entry name" value="Transl_elong_KOW-like"/>
</dbReference>
<dbReference type="EMBL" id="AJWJ01000316">
    <property type="protein sequence ID" value="KAF2072039.1"/>
    <property type="molecule type" value="Genomic_DNA"/>
</dbReference>
<dbReference type="InterPro" id="IPR020599">
    <property type="entry name" value="Transl_elong_fac_P/YeiP"/>
</dbReference>
<dbReference type="PANTHER" id="PTHR30053:SF14">
    <property type="entry name" value="TRANSLATION ELONGATION FACTOR KOW-LIKE DOMAIN-CONTAINING PROTEIN"/>
    <property type="match status" value="1"/>
</dbReference>
<dbReference type="GO" id="GO:0003746">
    <property type="term" value="F:translation elongation factor activity"/>
    <property type="evidence" value="ECO:0007669"/>
    <property type="project" value="TreeGrafter"/>
</dbReference>
<organism evidence="2 3">
    <name type="scientific">Polysphondylium violaceum</name>
    <dbReference type="NCBI Taxonomy" id="133409"/>
    <lineage>
        <taxon>Eukaryota</taxon>
        <taxon>Amoebozoa</taxon>
        <taxon>Evosea</taxon>
        <taxon>Eumycetozoa</taxon>
        <taxon>Dictyostelia</taxon>
        <taxon>Dictyosteliales</taxon>
        <taxon>Dictyosteliaceae</taxon>
        <taxon>Polysphondylium</taxon>
    </lineage>
</organism>
<dbReference type="InterPro" id="IPR014722">
    <property type="entry name" value="Rib_uL2_dom2"/>
</dbReference>
<evidence type="ECO:0000313" key="3">
    <source>
        <dbReference type="Proteomes" id="UP000695562"/>
    </source>
</evidence>
<dbReference type="Proteomes" id="UP000695562">
    <property type="component" value="Unassembled WGS sequence"/>
</dbReference>
<name>A0A8J4PQP3_9MYCE</name>
<dbReference type="PANTHER" id="PTHR30053">
    <property type="entry name" value="ELONGATION FACTOR P"/>
    <property type="match status" value="1"/>
</dbReference>
<dbReference type="SUPFAM" id="SSF50104">
    <property type="entry name" value="Translation proteins SH3-like domain"/>
    <property type="match status" value="1"/>
</dbReference>
<dbReference type="Gene3D" id="2.30.30.30">
    <property type="match status" value="1"/>
</dbReference>
<protein>
    <recommendedName>
        <fullName evidence="1">Translation elongation factor KOW-like domain-containing protein</fullName>
    </recommendedName>
</protein>
<feature type="domain" description="Translation elongation factor KOW-like" evidence="1">
    <location>
        <begin position="44"/>
        <end position="99"/>
    </location>
</feature>
<evidence type="ECO:0000313" key="2">
    <source>
        <dbReference type="EMBL" id="KAF2072039.1"/>
    </source>
</evidence>
<accession>A0A8J4PQP3</accession>
<comment type="caution">
    <text evidence="2">The sequence shown here is derived from an EMBL/GenBank/DDBJ whole genome shotgun (WGS) entry which is preliminary data.</text>
</comment>
<evidence type="ECO:0000259" key="1">
    <source>
        <dbReference type="Pfam" id="PF08207"/>
    </source>
</evidence>